<evidence type="ECO:0000313" key="2">
    <source>
        <dbReference type="Proteomes" id="UP000308600"/>
    </source>
</evidence>
<reference evidence="1 2" key="1">
    <citation type="journal article" date="2019" name="Nat. Ecol. Evol.">
        <title>Megaphylogeny resolves global patterns of mushroom evolution.</title>
        <authorList>
            <person name="Varga T."/>
            <person name="Krizsan K."/>
            <person name="Foldi C."/>
            <person name="Dima B."/>
            <person name="Sanchez-Garcia M."/>
            <person name="Sanchez-Ramirez S."/>
            <person name="Szollosi G.J."/>
            <person name="Szarkandi J.G."/>
            <person name="Papp V."/>
            <person name="Albert L."/>
            <person name="Andreopoulos W."/>
            <person name="Angelini C."/>
            <person name="Antonin V."/>
            <person name="Barry K.W."/>
            <person name="Bougher N.L."/>
            <person name="Buchanan P."/>
            <person name="Buyck B."/>
            <person name="Bense V."/>
            <person name="Catcheside P."/>
            <person name="Chovatia M."/>
            <person name="Cooper J."/>
            <person name="Damon W."/>
            <person name="Desjardin D."/>
            <person name="Finy P."/>
            <person name="Geml J."/>
            <person name="Haridas S."/>
            <person name="Hughes K."/>
            <person name="Justo A."/>
            <person name="Karasinski D."/>
            <person name="Kautmanova I."/>
            <person name="Kiss B."/>
            <person name="Kocsube S."/>
            <person name="Kotiranta H."/>
            <person name="LaButti K.M."/>
            <person name="Lechner B.E."/>
            <person name="Liimatainen K."/>
            <person name="Lipzen A."/>
            <person name="Lukacs Z."/>
            <person name="Mihaltcheva S."/>
            <person name="Morgado L.N."/>
            <person name="Niskanen T."/>
            <person name="Noordeloos M.E."/>
            <person name="Ohm R.A."/>
            <person name="Ortiz-Santana B."/>
            <person name="Ovrebo C."/>
            <person name="Racz N."/>
            <person name="Riley R."/>
            <person name="Savchenko A."/>
            <person name="Shiryaev A."/>
            <person name="Soop K."/>
            <person name="Spirin V."/>
            <person name="Szebenyi C."/>
            <person name="Tomsovsky M."/>
            <person name="Tulloss R.E."/>
            <person name="Uehling J."/>
            <person name="Grigoriev I.V."/>
            <person name="Vagvolgyi C."/>
            <person name="Papp T."/>
            <person name="Martin F.M."/>
            <person name="Miettinen O."/>
            <person name="Hibbett D.S."/>
            <person name="Nagy L.G."/>
        </authorList>
    </citation>
    <scope>NUCLEOTIDE SEQUENCE [LARGE SCALE GENOMIC DNA]</scope>
    <source>
        <strain evidence="1 2">NL-1719</strain>
    </source>
</reference>
<accession>A0ACD3B0M6</accession>
<evidence type="ECO:0000313" key="1">
    <source>
        <dbReference type="EMBL" id="TFK71157.1"/>
    </source>
</evidence>
<sequence>MSTKHVFNSSEGLVLKALRGSVALNPSLRLHEPSKCVYNVYPSPNTKVAVISGGGAGHEPAHASYTGSGMLAASVSGDIFASPSAKQILTTIDLAMHTPPLPTSVGAEVSQRDVLIIINNYTGDRLNFGLAVEKSRSTYPKCQIASVVVADDVSLLDSAGLVGPRGLAGNILVCKILGAFAEMGAGLDEVKQMGDAVVNNLASVGVGLEHCHVPGRSVSPANGGLGANECEVGLGLHNEPGANKVGLDGAEELVRKMLALILESRKTVDGAGDFVRQDLTGRKDDVILFLNNLGGMSQLEMGALVEVVLAQLEKQGVYPLRIYCSSYMTSLNAPGFSISLLNTTRVNRQTNIPSISVLTLLDQPTEATAWVGGRVHWSESQESRLGTILATQETVPCAHGPSTDINGSSSYLDPANFEVWASAVKRACRGVLSVEAELTRFDTVVGDGDCGETFARGANAILKFLEMNKSSDTDASYTPSSFVFALSATLEDNMGGTIGALFAIFLASLSSALATSPSTIKWSPALSSALRSLSRHTPAKQGDRTIIDALVPFCDTLAKFDQLHRSGAFQQAVLAARDGALKTKTMKPKLGRATYVVTEGGDLPPDPGAWGFLAIVEAIAFE</sequence>
<dbReference type="Proteomes" id="UP000308600">
    <property type="component" value="Unassembled WGS sequence"/>
</dbReference>
<keyword evidence="2" id="KW-1185">Reference proteome</keyword>
<gene>
    <name evidence="1" type="ORF">BDN72DRAFT_794410</name>
</gene>
<name>A0ACD3B0M6_9AGAR</name>
<protein>
    <submittedName>
        <fullName evidence="1">Dak1-domain-containing protein</fullName>
    </submittedName>
</protein>
<proteinExistence type="predicted"/>
<dbReference type="EMBL" id="ML208302">
    <property type="protein sequence ID" value="TFK71157.1"/>
    <property type="molecule type" value="Genomic_DNA"/>
</dbReference>
<organism evidence="1 2">
    <name type="scientific">Pluteus cervinus</name>
    <dbReference type="NCBI Taxonomy" id="181527"/>
    <lineage>
        <taxon>Eukaryota</taxon>
        <taxon>Fungi</taxon>
        <taxon>Dikarya</taxon>
        <taxon>Basidiomycota</taxon>
        <taxon>Agaricomycotina</taxon>
        <taxon>Agaricomycetes</taxon>
        <taxon>Agaricomycetidae</taxon>
        <taxon>Agaricales</taxon>
        <taxon>Pluteineae</taxon>
        <taxon>Pluteaceae</taxon>
        <taxon>Pluteus</taxon>
    </lineage>
</organism>